<sequence length="94" mass="10584">MIKYQKYFLFKQEIQITLKTKILIRTCRQLLKPLFVGPSIFLGHIIDKFNSGVKNYLAGAMILIILCIAYSLQEIIFLLLLGCDCVSLGGEVGS</sequence>
<keyword evidence="1" id="KW-1133">Transmembrane helix</keyword>
<evidence type="ECO:0000313" key="3">
    <source>
        <dbReference type="Proteomes" id="UP001295684"/>
    </source>
</evidence>
<protein>
    <submittedName>
        <fullName evidence="2">Uncharacterized protein</fullName>
    </submittedName>
</protein>
<reference evidence="2" key="1">
    <citation type="submission" date="2023-07" db="EMBL/GenBank/DDBJ databases">
        <authorList>
            <consortium name="AG Swart"/>
            <person name="Singh M."/>
            <person name="Singh A."/>
            <person name="Seah K."/>
            <person name="Emmerich C."/>
        </authorList>
    </citation>
    <scope>NUCLEOTIDE SEQUENCE</scope>
    <source>
        <strain evidence="2">DP1</strain>
    </source>
</reference>
<gene>
    <name evidence="2" type="ORF">ECRASSUSDP1_LOCUS15357</name>
</gene>
<dbReference type="Proteomes" id="UP001295684">
    <property type="component" value="Unassembled WGS sequence"/>
</dbReference>
<evidence type="ECO:0000313" key="2">
    <source>
        <dbReference type="EMBL" id="CAI2374008.1"/>
    </source>
</evidence>
<proteinExistence type="predicted"/>
<comment type="caution">
    <text evidence="2">The sequence shown here is derived from an EMBL/GenBank/DDBJ whole genome shotgun (WGS) entry which is preliminary data.</text>
</comment>
<name>A0AAD1XJW4_EUPCR</name>
<accession>A0AAD1XJW4</accession>
<organism evidence="2 3">
    <name type="scientific">Euplotes crassus</name>
    <dbReference type="NCBI Taxonomy" id="5936"/>
    <lineage>
        <taxon>Eukaryota</taxon>
        <taxon>Sar</taxon>
        <taxon>Alveolata</taxon>
        <taxon>Ciliophora</taxon>
        <taxon>Intramacronucleata</taxon>
        <taxon>Spirotrichea</taxon>
        <taxon>Hypotrichia</taxon>
        <taxon>Euplotida</taxon>
        <taxon>Euplotidae</taxon>
        <taxon>Moneuplotes</taxon>
    </lineage>
</organism>
<evidence type="ECO:0000256" key="1">
    <source>
        <dbReference type="SAM" id="Phobius"/>
    </source>
</evidence>
<keyword evidence="3" id="KW-1185">Reference proteome</keyword>
<dbReference type="EMBL" id="CAMPGE010015381">
    <property type="protein sequence ID" value="CAI2374008.1"/>
    <property type="molecule type" value="Genomic_DNA"/>
</dbReference>
<feature type="transmembrane region" description="Helical" evidence="1">
    <location>
        <begin position="58"/>
        <end position="81"/>
    </location>
</feature>
<keyword evidence="1" id="KW-0472">Membrane</keyword>
<dbReference type="AlphaFoldDB" id="A0AAD1XJW4"/>
<keyword evidence="1" id="KW-0812">Transmembrane</keyword>